<name>A0A3N4JY61_9PEZI</name>
<accession>A0A3N4JY61</accession>
<organism evidence="1 2">
    <name type="scientific">Choiromyces venosus 120613-1</name>
    <dbReference type="NCBI Taxonomy" id="1336337"/>
    <lineage>
        <taxon>Eukaryota</taxon>
        <taxon>Fungi</taxon>
        <taxon>Dikarya</taxon>
        <taxon>Ascomycota</taxon>
        <taxon>Pezizomycotina</taxon>
        <taxon>Pezizomycetes</taxon>
        <taxon>Pezizales</taxon>
        <taxon>Tuberaceae</taxon>
        <taxon>Choiromyces</taxon>
    </lineage>
</organism>
<dbReference type="Proteomes" id="UP000276215">
    <property type="component" value="Unassembled WGS sequence"/>
</dbReference>
<gene>
    <name evidence="1" type="ORF">L873DRAFT_284471</name>
</gene>
<evidence type="ECO:0000313" key="1">
    <source>
        <dbReference type="EMBL" id="RPB03167.1"/>
    </source>
</evidence>
<sequence>MVWYKDNDKSIALDRWGTGVCRSLRAEPPSYSTILVSSMSTIQVHWCFVHVPERENPFVCSRISRLFNIKTITEEEESRIGECGREISITQVTGYKRSIDFCDFLGVW</sequence>
<keyword evidence="2" id="KW-1185">Reference proteome</keyword>
<proteinExistence type="predicted"/>
<reference evidence="1 2" key="1">
    <citation type="journal article" date="2018" name="Nat. Ecol. Evol.">
        <title>Pezizomycetes genomes reveal the molecular basis of ectomycorrhizal truffle lifestyle.</title>
        <authorList>
            <person name="Murat C."/>
            <person name="Payen T."/>
            <person name="Noel B."/>
            <person name="Kuo A."/>
            <person name="Morin E."/>
            <person name="Chen J."/>
            <person name="Kohler A."/>
            <person name="Krizsan K."/>
            <person name="Balestrini R."/>
            <person name="Da Silva C."/>
            <person name="Montanini B."/>
            <person name="Hainaut M."/>
            <person name="Levati E."/>
            <person name="Barry K.W."/>
            <person name="Belfiori B."/>
            <person name="Cichocki N."/>
            <person name="Clum A."/>
            <person name="Dockter R.B."/>
            <person name="Fauchery L."/>
            <person name="Guy J."/>
            <person name="Iotti M."/>
            <person name="Le Tacon F."/>
            <person name="Lindquist E.A."/>
            <person name="Lipzen A."/>
            <person name="Malagnac F."/>
            <person name="Mello A."/>
            <person name="Molinier V."/>
            <person name="Miyauchi S."/>
            <person name="Poulain J."/>
            <person name="Riccioni C."/>
            <person name="Rubini A."/>
            <person name="Sitrit Y."/>
            <person name="Splivallo R."/>
            <person name="Traeger S."/>
            <person name="Wang M."/>
            <person name="Zifcakova L."/>
            <person name="Wipf D."/>
            <person name="Zambonelli A."/>
            <person name="Paolocci F."/>
            <person name="Nowrousian M."/>
            <person name="Ottonello S."/>
            <person name="Baldrian P."/>
            <person name="Spatafora J.W."/>
            <person name="Henrissat B."/>
            <person name="Nagy L.G."/>
            <person name="Aury J.M."/>
            <person name="Wincker P."/>
            <person name="Grigoriev I.V."/>
            <person name="Bonfante P."/>
            <person name="Martin F.M."/>
        </authorList>
    </citation>
    <scope>NUCLEOTIDE SEQUENCE [LARGE SCALE GENOMIC DNA]</scope>
    <source>
        <strain evidence="1 2">120613-1</strain>
    </source>
</reference>
<evidence type="ECO:0000313" key="2">
    <source>
        <dbReference type="Proteomes" id="UP000276215"/>
    </source>
</evidence>
<dbReference type="EMBL" id="ML120364">
    <property type="protein sequence ID" value="RPB03167.1"/>
    <property type="molecule type" value="Genomic_DNA"/>
</dbReference>
<protein>
    <submittedName>
        <fullName evidence="1">Uncharacterized protein</fullName>
    </submittedName>
</protein>
<dbReference type="AlphaFoldDB" id="A0A3N4JY61"/>